<name>A0A4R6QI42_9BURK</name>
<dbReference type="Gene3D" id="1.10.3290.10">
    <property type="entry name" value="Fido-like domain"/>
    <property type="match status" value="1"/>
</dbReference>
<dbReference type="PANTHER" id="PTHR13504">
    <property type="entry name" value="FIDO DOMAIN-CONTAINING PROTEIN DDB_G0283145"/>
    <property type="match status" value="1"/>
</dbReference>
<organism evidence="4 5">
    <name type="scientific">Roseateles toxinivorans</name>
    <dbReference type="NCBI Taxonomy" id="270368"/>
    <lineage>
        <taxon>Bacteria</taxon>
        <taxon>Pseudomonadati</taxon>
        <taxon>Pseudomonadota</taxon>
        <taxon>Betaproteobacteria</taxon>
        <taxon>Burkholderiales</taxon>
        <taxon>Sphaerotilaceae</taxon>
        <taxon>Roseateles</taxon>
    </lineage>
</organism>
<dbReference type="InterPro" id="IPR040198">
    <property type="entry name" value="Fido_containing"/>
</dbReference>
<feature type="domain" description="Fido" evidence="3">
    <location>
        <begin position="262"/>
        <end position="430"/>
    </location>
</feature>
<evidence type="ECO:0000313" key="5">
    <source>
        <dbReference type="Proteomes" id="UP000295361"/>
    </source>
</evidence>
<sequence>MRHFVRGYCDERFGSDWYINAELSLKVHTGSSTLARQIQVNALKGTNNALTLPAGTSLFDLRVKEMPPADHLSETQGLRALSLEAALVRAMPNVWQADALTMQLALGMLKDTSAINRILLDGDHTTIAGRIAGALRAVDRAELADEVLKTMRSAGHSIVEQNPFDVPVQSARALPESPYCARIKAMWELMREQVMKAWTTPVRTQGTPKEYLDEAEVRYLADAYHSLSIEGYQVTPEMIDRVRKGTWGSGDTERDRQERNAMAAKGYFEAHKAVRASLLRVLEGQNPGVRLRTDLQAWYLALWSPSVQVGLVKPSELAGWRGSQVFIKNARHTPLPPEAVRDAMPLLFDLLEAETEPCVRAVLGHFVFVFIHPYMDGNGRLARCIMNLMLATGGWPWTVVTLDIRDEYMRALDAASSDQDIKPFTRLLSSLVQAQLIDGPKGPASS</sequence>
<reference evidence="4 5" key="1">
    <citation type="submission" date="2019-03" db="EMBL/GenBank/DDBJ databases">
        <title>Genomic Encyclopedia of Type Strains, Phase IV (KMG-IV): sequencing the most valuable type-strain genomes for metagenomic binning, comparative biology and taxonomic classification.</title>
        <authorList>
            <person name="Goeker M."/>
        </authorList>
    </citation>
    <scope>NUCLEOTIDE SEQUENCE [LARGE SCALE GENOMIC DNA]</scope>
    <source>
        <strain evidence="4 5">DSM 16998</strain>
    </source>
</reference>
<keyword evidence="5" id="KW-1185">Reference proteome</keyword>
<dbReference type="GO" id="GO:0005524">
    <property type="term" value="F:ATP binding"/>
    <property type="evidence" value="ECO:0007669"/>
    <property type="project" value="UniProtKB-KW"/>
</dbReference>
<feature type="binding site" evidence="2">
    <location>
        <begin position="376"/>
        <end position="383"/>
    </location>
    <ligand>
        <name>ATP</name>
        <dbReference type="ChEBI" id="CHEBI:30616"/>
    </ligand>
</feature>
<evidence type="ECO:0000256" key="1">
    <source>
        <dbReference type="PIRSR" id="PIRSR640198-1"/>
    </source>
</evidence>
<dbReference type="Pfam" id="PF02661">
    <property type="entry name" value="Fic"/>
    <property type="match status" value="1"/>
</dbReference>
<comment type="caution">
    <text evidence="4">The sequence shown here is derived from an EMBL/GenBank/DDBJ whole genome shotgun (WGS) entry which is preliminary data.</text>
</comment>
<dbReference type="PANTHER" id="PTHR13504:SF38">
    <property type="entry name" value="FIDO DOMAIN-CONTAINING PROTEIN"/>
    <property type="match status" value="1"/>
</dbReference>
<protein>
    <submittedName>
        <fullName evidence="4">Fic/DOC family protein</fullName>
    </submittedName>
</protein>
<gene>
    <name evidence="4" type="ORF">DES47_11451</name>
</gene>
<dbReference type="InParanoid" id="A0A4R6QI42"/>
<keyword evidence="2" id="KW-0547">Nucleotide-binding</keyword>
<dbReference type="EMBL" id="SNXS01000014">
    <property type="protein sequence ID" value="TDP61279.1"/>
    <property type="molecule type" value="Genomic_DNA"/>
</dbReference>
<dbReference type="PROSITE" id="PS51459">
    <property type="entry name" value="FIDO"/>
    <property type="match status" value="1"/>
</dbReference>
<feature type="active site" evidence="1">
    <location>
        <position position="372"/>
    </location>
</feature>
<dbReference type="InterPro" id="IPR036597">
    <property type="entry name" value="Fido-like_dom_sf"/>
</dbReference>
<dbReference type="Proteomes" id="UP000295361">
    <property type="component" value="Unassembled WGS sequence"/>
</dbReference>
<evidence type="ECO:0000313" key="4">
    <source>
        <dbReference type="EMBL" id="TDP61279.1"/>
    </source>
</evidence>
<dbReference type="InterPro" id="IPR003812">
    <property type="entry name" value="Fido"/>
</dbReference>
<dbReference type="SUPFAM" id="SSF140931">
    <property type="entry name" value="Fic-like"/>
    <property type="match status" value="1"/>
</dbReference>
<keyword evidence="2" id="KW-0067">ATP-binding</keyword>
<accession>A0A4R6QI42</accession>
<dbReference type="AlphaFoldDB" id="A0A4R6QI42"/>
<evidence type="ECO:0000259" key="3">
    <source>
        <dbReference type="PROSITE" id="PS51459"/>
    </source>
</evidence>
<proteinExistence type="predicted"/>
<evidence type="ECO:0000256" key="2">
    <source>
        <dbReference type="PIRSR" id="PIRSR640198-2"/>
    </source>
</evidence>